<dbReference type="Gene3D" id="4.10.240.10">
    <property type="entry name" value="Zn(2)-C6 fungal-type DNA-binding domain"/>
    <property type="match status" value="1"/>
</dbReference>
<dbReference type="PROSITE" id="PS00463">
    <property type="entry name" value="ZN2_CY6_FUNGAL_1"/>
    <property type="match status" value="1"/>
</dbReference>
<comment type="caution">
    <text evidence="4">The sequence shown here is derived from an EMBL/GenBank/DDBJ whole genome shotgun (WGS) entry which is preliminary data.</text>
</comment>
<dbReference type="InterPro" id="IPR021858">
    <property type="entry name" value="Fun_TF"/>
</dbReference>
<dbReference type="PANTHER" id="PTHR37534:SF39">
    <property type="entry name" value="TRANSCRIPTION FACTOR DOMAIN-CONTAINING PROTEIN"/>
    <property type="match status" value="1"/>
</dbReference>
<dbReference type="PANTHER" id="PTHR37534">
    <property type="entry name" value="TRANSCRIPTIONAL ACTIVATOR PROTEIN UGA3"/>
    <property type="match status" value="1"/>
</dbReference>
<dbReference type="AlphaFoldDB" id="A0A9P4K9Z1"/>
<dbReference type="GO" id="GO:0045944">
    <property type="term" value="P:positive regulation of transcription by RNA polymerase II"/>
    <property type="evidence" value="ECO:0007669"/>
    <property type="project" value="TreeGrafter"/>
</dbReference>
<dbReference type="SUPFAM" id="SSF57701">
    <property type="entry name" value="Zn2/Cys6 DNA-binding domain"/>
    <property type="match status" value="1"/>
</dbReference>
<evidence type="ECO:0000256" key="2">
    <source>
        <dbReference type="ARBA" id="ARBA00023242"/>
    </source>
</evidence>
<dbReference type="EMBL" id="ML986613">
    <property type="protein sequence ID" value="KAF2264811.1"/>
    <property type="molecule type" value="Genomic_DNA"/>
</dbReference>
<dbReference type="InterPro" id="IPR001138">
    <property type="entry name" value="Zn2Cys6_DnaBD"/>
</dbReference>
<keyword evidence="2" id="KW-0539">Nucleus</keyword>
<sequence length="523" mass="58890">MASFSEPYELQERTSFKPQDATLATRSCGTCRDRRVLCDRTTPACLQCARSKKKCKGYGLRLSWPRAGDSRRAVVMKPPRQKIKTGARAISDASFVHLFPWDVELHYHLTASSPIRYFRSVLRIPMPFNPTIWETTDQADLFRYFQQVAFQSLTTFGEDPTRLSNILMRVASAGNTPSTTAVIRSLLALSSLHRNGLQEQAFQLKIASIKALATASTTHFGALEVIQHVAAGMLLCSFEVHQTSCTSSHWTQYITGIKGLLATHCCRTCYLDEELKVLGDWVYYHDVMARFTMRHRLGEAARISSNTSSSCYEIEAEVLPSRILLKSEFMCNFISDAPSPGSKILHLLSDVCDAVSTRPHNTTMSVQELDEYKSFFSHLERRIRNFQTASNPNETPCSALAVGVYQRAILIYLNRALGNLLGQSARIQKCIDELFTIFSQAQSCVRQFPLFILGCEARTDSQRTIILDLISRTEKKVSSRSLSQVKMLIQAMWAQDDLADQNLNYWDKVTIVISSCEIVPSLV</sequence>
<dbReference type="InterPro" id="IPR036864">
    <property type="entry name" value="Zn2-C6_fun-type_DNA-bd_sf"/>
</dbReference>
<feature type="domain" description="Zn(2)-C6 fungal-type" evidence="3">
    <location>
        <begin position="27"/>
        <end position="55"/>
    </location>
</feature>
<dbReference type="GO" id="GO:0005634">
    <property type="term" value="C:nucleus"/>
    <property type="evidence" value="ECO:0007669"/>
    <property type="project" value="UniProtKB-SubCell"/>
</dbReference>
<dbReference type="Proteomes" id="UP000800093">
    <property type="component" value="Unassembled WGS sequence"/>
</dbReference>
<dbReference type="OrthoDB" id="5130013at2759"/>
<name>A0A9P4K9Z1_9PLEO</name>
<dbReference type="SMART" id="SM00066">
    <property type="entry name" value="GAL4"/>
    <property type="match status" value="1"/>
</dbReference>
<evidence type="ECO:0000313" key="4">
    <source>
        <dbReference type="EMBL" id="KAF2264811.1"/>
    </source>
</evidence>
<organism evidence="4 5">
    <name type="scientific">Lojkania enalia</name>
    <dbReference type="NCBI Taxonomy" id="147567"/>
    <lineage>
        <taxon>Eukaryota</taxon>
        <taxon>Fungi</taxon>
        <taxon>Dikarya</taxon>
        <taxon>Ascomycota</taxon>
        <taxon>Pezizomycotina</taxon>
        <taxon>Dothideomycetes</taxon>
        <taxon>Pleosporomycetidae</taxon>
        <taxon>Pleosporales</taxon>
        <taxon>Pleosporales incertae sedis</taxon>
        <taxon>Lojkania</taxon>
    </lineage>
</organism>
<dbReference type="Pfam" id="PF00172">
    <property type="entry name" value="Zn_clus"/>
    <property type="match status" value="1"/>
</dbReference>
<dbReference type="GO" id="GO:0008270">
    <property type="term" value="F:zinc ion binding"/>
    <property type="evidence" value="ECO:0007669"/>
    <property type="project" value="InterPro"/>
</dbReference>
<comment type="subcellular location">
    <subcellularLocation>
        <location evidence="1">Nucleus</location>
    </subcellularLocation>
</comment>
<dbReference type="Pfam" id="PF11951">
    <property type="entry name" value="Fungal_trans_2"/>
    <property type="match status" value="1"/>
</dbReference>
<protein>
    <recommendedName>
        <fullName evidence="3">Zn(2)-C6 fungal-type domain-containing protein</fullName>
    </recommendedName>
</protein>
<proteinExistence type="predicted"/>
<accession>A0A9P4K9Z1</accession>
<dbReference type="GO" id="GO:0000981">
    <property type="term" value="F:DNA-binding transcription factor activity, RNA polymerase II-specific"/>
    <property type="evidence" value="ECO:0007669"/>
    <property type="project" value="InterPro"/>
</dbReference>
<keyword evidence="5" id="KW-1185">Reference proteome</keyword>
<dbReference type="PROSITE" id="PS50048">
    <property type="entry name" value="ZN2_CY6_FUNGAL_2"/>
    <property type="match status" value="1"/>
</dbReference>
<evidence type="ECO:0000256" key="1">
    <source>
        <dbReference type="ARBA" id="ARBA00004123"/>
    </source>
</evidence>
<dbReference type="CDD" id="cd00067">
    <property type="entry name" value="GAL4"/>
    <property type="match status" value="1"/>
</dbReference>
<evidence type="ECO:0000259" key="3">
    <source>
        <dbReference type="PROSITE" id="PS50048"/>
    </source>
</evidence>
<reference evidence="5" key="1">
    <citation type="journal article" date="2020" name="Stud. Mycol.">
        <title>101 Dothideomycetes genomes: A test case for predicting lifestyles and emergence of pathogens.</title>
        <authorList>
            <person name="Haridas S."/>
            <person name="Albert R."/>
            <person name="Binder M."/>
            <person name="Bloem J."/>
            <person name="LaButti K."/>
            <person name="Salamov A."/>
            <person name="Andreopoulos B."/>
            <person name="Baker S."/>
            <person name="Barry K."/>
            <person name="Bills G."/>
            <person name="Bluhm B."/>
            <person name="Cannon C."/>
            <person name="Castanera R."/>
            <person name="Culley D."/>
            <person name="Daum C."/>
            <person name="Ezra D."/>
            <person name="Gonzalez J."/>
            <person name="Henrissat B."/>
            <person name="Kuo A."/>
            <person name="Liang C."/>
            <person name="Lipzen A."/>
            <person name="Lutzoni F."/>
            <person name="Magnuson J."/>
            <person name="Mondo S."/>
            <person name="Nolan M."/>
            <person name="Ohm R."/>
            <person name="Pangilinan J."/>
            <person name="Park H.-J."/>
            <person name="Ramirez L."/>
            <person name="Alfaro M."/>
            <person name="Sun H."/>
            <person name="Tritt A."/>
            <person name="Yoshinaga Y."/>
            <person name="Zwiers L.-H."/>
            <person name="Turgeon B."/>
            <person name="Goodwin S."/>
            <person name="Spatafora J."/>
            <person name="Crous P."/>
            <person name="Grigoriev I."/>
        </authorList>
    </citation>
    <scope>NUCLEOTIDE SEQUENCE [LARGE SCALE GENOMIC DNA]</scope>
    <source>
        <strain evidence="5">CBS 304.66</strain>
    </source>
</reference>
<evidence type="ECO:0000313" key="5">
    <source>
        <dbReference type="Proteomes" id="UP000800093"/>
    </source>
</evidence>
<dbReference type="GO" id="GO:0000976">
    <property type="term" value="F:transcription cis-regulatory region binding"/>
    <property type="evidence" value="ECO:0007669"/>
    <property type="project" value="TreeGrafter"/>
</dbReference>
<gene>
    <name evidence="4" type="ORF">CC78DRAFT_494590</name>
</gene>